<sequence>MKPTNEDTVEIARVLALWGHIMDDHELDRLGEVLTEDAVWDASAFGLEPAVGLEAVTAVLGAEGHARAHHTTNIVVTEGPGDEARVLSKGLGVVDGGTVISAVYTDELRHTADGWRISKRAIRLNN</sequence>
<dbReference type="RefSeq" id="WP_381172375.1">
    <property type="nucleotide sequence ID" value="NZ_JBHSFK010000009.1"/>
</dbReference>
<name>A0ABV9APQ0_9ACTN</name>
<organism evidence="2 3">
    <name type="scientific">Streptomyces vulcanius</name>
    <dbReference type="NCBI Taxonomy" id="1441876"/>
    <lineage>
        <taxon>Bacteria</taxon>
        <taxon>Bacillati</taxon>
        <taxon>Actinomycetota</taxon>
        <taxon>Actinomycetes</taxon>
        <taxon>Kitasatosporales</taxon>
        <taxon>Streptomycetaceae</taxon>
        <taxon>Streptomyces</taxon>
    </lineage>
</organism>
<reference evidence="3" key="1">
    <citation type="journal article" date="2019" name="Int. J. Syst. Evol. Microbiol.">
        <title>The Global Catalogue of Microorganisms (GCM) 10K type strain sequencing project: providing services to taxonomists for standard genome sequencing and annotation.</title>
        <authorList>
            <consortium name="The Broad Institute Genomics Platform"/>
            <consortium name="The Broad Institute Genome Sequencing Center for Infectious Disease"/>
            <person name="Wu L."/>
            <person name="Ma J."/>
        </authorList>
    </citation>
    <scope>NUCLEOTIDE SEQUENCE [LARGE SCALE GENOMIC DNA]</scope>
    <source>
        <strain evidence="3">CGMCC 4.7177</strain>
    </source>
</reference>
<dbReference type="SUPFAM" id="SSF54427">
    <property type="entry name" value="NTF2-like"/>
    <property type="match status" value="1"/>
</dbReference>
<evidence type="ECO:0000313" key="2">
    <source>
        <dbReference type="EMBL" id="MFC4501061.1"/>
    </source>
</evidence>
<dbReference type="EMBL" id="JBHSFK010000009">
    <property type="protein sequence ID" value="MFC4501061.1"/>
    <property type="molecule type" value="Genomic_DNA"/>
</dbReference>
<dbReference type="Pfam" id="PF13577">
    <property type="entry name" value="SnoaL_4"/>
    <property type="match status" value="1"/>
</dbReference>
<dbReference type="Proteomes" id="UP001595839">
    <property type="component" value="Unassembled WGS sequence"/>
</dbReference>
<accession>A0ABV9APQ0</accession>
<evidence type="ECO:0000313" key="3">
    <source>
        <dbReference type="Proteomes" id="UP001595839"/>
    </source>
</evidence>
<gene>
    <name evidence="2" type="ORF">ACFPIH_16230</name>
</gene>
<protein>
    <submittedName>
        <fullName evidence="2">Nuclear transport factor 2 family protein</fullName>
    </submittedName>
</protein>
<comment type="caution">
    <text evidence="2">The sequence shown here is derived from an EMBL/GenBank/DDBJ whole genome shotgun (WGS) entry which is preliminary data.</text>
</comment>
<dbReference type="InterPro" id="IPR037401">
    <property type="entry name" value="SnoaL-like"/>
</dbReference>
<dbReference type="Gene3D" id="3.10.450.50">
    <property type="match status" value="1"/>
</dbReference>
<evidence type="ECO:0000259" key="1">
    <source>
        <dbReference type="Pfam" id="PF13577"/>
    </source>
</evidence>
<keyword evidence="3" id="KW-1185">Reference proteome</keyword>
<proteinExistence type="predicted"/>
<feature type="domain" description="SnoaL-like" evidence="1">
    <location>
        <begin position="6"/>
        <end position="120"/>
    </location>
</feature>
<dbReference type="InterPro" id="IPR032710">
    <property type="entry name" value="NTF2-like_dom_sf"/>
</dbReference>